<dbReference type="SUPFAM" id="SSF48371">
    <property type="entry name" value="ARM repeat"/>
    <property type="match status" value="1"/>
</dbReference>
<evidence type="ECO:0000313" key="1">
    <source>
        <dbReference type="EMBL" id="OYQ34626.1"/>
    </source>
</evidence>
<dbReference type="AlphaFoldDB" id="A0A255YZJ1"/>
<dbReference type="RefSeq" id="WP_094456477.1">
    <property type="nucleotide sequence ID" value="NZ_NOXU01000028.1"/>
</dbReference>
<sequence length="366" mass="40270">MNDIGQTPLLKDLLGPAALARIAQAGEQSSPHFDPIRFHGALGDEFAQLSIMERVGRIGDALHAALPLPYEQAVAVVCQMGRAVDQGFQGISLSAYVARHGLEHPERSLTALADLTRFGSSEFAVRPFLIRHPDVALSYLRRFADDKDDHVRRLASEGTRPRLPWAARIPALTDDPALAAPILERLKADISPYVRKSVANHLNDITYRHPDWALTLMEGWQGGAAPTAWIIRHALRSLIKAGHPRALALVGAADRVCIAVAAFQVAPTVLRLGDRLCIGVEIVSTGQQDQRLVVDYRLHYARPGGKAAGKVFKLKNVDLPPGRRVKLEISQVIRDFSTRRHYPGRHRVELIINGAVWAEGDFTLLT</sequence>
<gene>
    <name evidence="1" type="ORF">CHU95_10690</name>
</gene>
<name>A0A255YZJ1_9PROT</name>
<accession>A0A255YZJ1</accession>
<dbReference type="Gene3D" id="1.25.40.290">
    <property type="entry name" value="ARM repeat domains"/>
    <property type="match status" value="1"/>
</dbReference>
<organism evidence="1 2">
    <name type="scientific">Niveispirillum lacus</name>
    <dbReference type="NCBI Taxonomy" id="1981099"/>
    <lineage>
        <taxon>Bacteria</taxon>
        <taxon>Pseudomonadati</taxon>
        <taxon>Pseudomonadota</taxon>
        <taxon>Alphaproteobacteria</taxon>
        <taxon>Rhodospirillales</taxon>
        <taxon>Azospirillaceae</taxon>
        <taxon>Niveispirillum</taxon>
    </lineage>
</organism>
<dbReference type="Proteomes" id="UP000216998">
    <property type="component" value="Unassembled WGS sequence"/>
</dbReference>
<dbReference type="EMBL" id="NOXU01000028">
    <property type="protein sequence ID" value="OYQ34626.1"/>
    <property type="molecule type" value="Genomic_DNA"/>
</dbReference>
<protein>
    <submittedName>
        <fullName evidence="1">DNA alkylation repair protein</fullName>
    </submittedName>
</protein>
<keyword evidence="2" id="KW-1185">Reference proteome</keyword>
<dbReference type="InterPro" id="IPR016024">
    <property type="entry name" value="ARM-type_fold"/>
</dbReference>
<reference evidence="1 2" key="1">
    <citation type="submission" date="2017-07" db="EMBL/GenBank/DDBJ databases">
        <title>Niveispirillum cyanobacteriorum sp. nov., isolated from cyanobacterial aggregates in a eutrophic lake.</title>
        <authorList>
            <person name="Cai H."/>
        </authorList>
    </citation>
    <scope>NUCLEOTIDE SEQUENCE [LARGE SCALE GENOMIC DNA]</scope>
    <source>
        <strain evidence="2">TH1-14</strain>
    </source>
</reference>
<proteinExistence type="predicted"/>
<evidence type="ECO:0000313" key="2">
    <source>
        <dbReference type="Proteomes" id="UP000216998"/>
    </source>
</evidence>
<dbReference type="OrthoDB" id="9797162at2"/>
<comment type="caution">
    <text evidence="1">The sequence shown here is derived from an EMBL/GenBank/DDBJ whole genome shotgun (WGS) entry which is preliminary data.</text>
</comment>